<feature type="non-terminal residue" evidence="1">
    <location>
        <position position="1"/>
    </location>
</feature>
<organism evidence="1 2">
    <name type="scientific">Olpidium bornovanus</name>
    <dbReference type="NCBI Taxonomy" id="278681"/>
    <lineage>
        <taxon>Eukaryota</taxon>
        <taxon>Fungi</taxon>
        <taxon>Fungi incertae sedis</taxon>
        <taxon>Olpidiomycota</taxon>
        <taxon>Olpidiomycotina</taxon>
        <taxon>Olpidiomycetes</taxon>
        <taxon>Olpidiales</taxon>
        <taxon>Olpidiaceae</taxon>
        <taxon>Olpidium</taxon>
    </lineage>
</organism>
<evidence type="ECO:0000313" key="2">
    <source>
        <dbReference type="Proteomes" id="UP000673691"/>
    </source>
</evidence>
<dbReference type="AlphaFoldDB" id="A0A8H8DHS3"/>
<protein>
    <submittedName>
        <fullName evidence="1">Uncharacterized protein</fullName>
    </submittedName>
</protein>
<keyword evidence="2" id="KW-1185">Reference proteome</keyword>
<reference evidence="1 2" key="1">
    <citation type="journal article" name="Sci. Rep.">
        <title>Genome-scale phylogenetic analyses confirm Olpidium as the closest living zoosporic fungus to the non-flagellated, terrestrial fungi.</title>
        <authorList>
            <person name="Chang Y."/>
            <person name="Rochon D."/>
            <person name="Sekimoto S."/>
            <person name="Wang Y."/>
            <person name="Chovatia M."/>
            <person name="Sandor L."/>
            <person name="Salamov A."/>
            <person name="Grigoriev I.V."/>
            <person name="Stajich J.E."/>
            <person name="Spatafora J.W."/>
        </authorList>
    </citation>
    <scope>NUCLEOTIDE SEQUENCE [LARGE SCALE GENOMIC DNA]</scope>
    <source>
        <strain evidence="1">S191</strain>
    </source>
</reference>
<evidence type="ECO:0000313" key="1">
    <source>
        <dbReference type="EMBL" id="KAG5458392.1"/>
    </source>
</evidence>
<name>A0A8H8DHS3_9FUNG</name>
<dbReference type="Proteomes" id="UP000673691">
    <property type="component" value="Unassembled WGS sequence"/>
</dbReference>
<accession>A0A8H8DHS3</accession>
<sequence>PFRYDQRVLRTSFRGPFVVSRCRATLSDRIVRLLDSQQPGPGVAGQRLGLGNAKSLGDVVLLHGLLEPARAVQDEAVVELDFRVRRREARRSADVVKGLLRVLQANGVKVAGGRKTAGAARSSCDV</sequence>
<gene>
    <name evidence="1" type="ORF">BJ554DRAFT_1384</name>
</gene>
<proteinExistence type="predicted"/>
<comment type="caution">
    <text evidence="1">The sequence shown here is derived from an EMBL/GenBank/DDBJ whole genome shotgun (WGS) entry which is preliminary data.</text>
</comment>
<dbReference type="EMBL" id="JAEFCI010008542">
    <property type="protein sequence ID" value="KAG5458392.1"/>
    <property type="molecule type" value="Genomic_DNA"/>
</dbReference>